<comment type="caution">
    <text evidence="2">The sequence shown here is derived from an EMBL/GenBank/DDBJ whole genome shotgun (WGS) entry which is preliminary data.</text>
</comment>
<dbReference type="SUPFAM" id="SSF55811">
    <property type="entry name" value="Nudix"/>
    <property type="match status" value="1"/>
</dbReference>
<dbReference type="InterPro" id="IPR015797">
    <property type="entry name" value="NUDIX_hydrolase-like_dom_sf"/>
</dbReference>
<organism evidence="2">
    <name type="scientific">uncultured bacterium</name>
    <name type="common">gcode 4</name>
    <dbReference type="NCBI Taxonomy" id="1234023"/>
    <lineage>
        <taxon>Bacteria</taxon>
        <taxon>environmental samples</taxon>
    </lineage>
</organism>
<sequence>MFIEESIYKKIMENAIIITIDLMCINTHGEILLGLRNNAPLKDIYYLPWWRIFKYENIFDAAKRKALDEIWIDIDIKKLQFLWVYDDVYPNDSFFPWWWSHYTSRTYLYHLSKSEEQNIHINDNQHKGLKFFNPKDDSLHDMLQDRINDFIKSENI</sequence>
<evidence type="ECO:0000259" key="1">
    <source>
        <dbReference type="Pfam" id="PF00293"/>
    </source>
</evidence>
<evidence type="ECO:0000313" key="2">
    <source>
        <dbReference type="EMBL" id="EKD24792.1"/>
    </source>
</evidence>
<feature type="domain" description="Nudix hydrolase" evidence="1">
    <location>
        <begin position="22"/>
        <end position="137"/>
    </location>
</feature>
<protein>
    <submittedName>
        <fullName evidence="2">Gdp-mannose mannosyl hydrolase</fullName>
    </submittedName>
</protein>
<dbReference type="Gene3D" id="3.90.79.10">
    <property type="entry name" value="Nucleoside Triphosphate Pyrophosphohydrolase"/>
    <property type="match status" value="1"/>
</dbReference>
<name>K1XI49_9BACT</name>
<dbReference type="EMBL" id="AMFJ01036158">
    <property type="protein sequence ID" value="EKD24792.1"/>
    <property type="molecule type" value="Genomic_DNA"/>
</dbReference>
<dbReference type="AlphaFoldDB" id="K1XI49"/>
<reference evidence="2" key="1">
    <citation type="journal article" date="2012" name="Science">
        <title>Fermentation, hydrogen, and sulfur metabolism in multiple uncultivated bacterial phyla.</title>
        <authorList>
            <person name="Wrighton K.C."/>
            <person name="Thomas B.C."/>
            <person name="Sharon I."/>
            <person name="Miller C.S."/>
            <person name="Castelle C.J."/>
            <person name="VerBerkmoes N.C."/>
            <person name="Wilkins M.J."/>
            <person name="Hettich R.L."/>
            <person name="Lipton M.S."/>
            <person name="Williams K.H."/>
            <person name="Long P.E."/>
            <person name="Banfield J.F."/>
        </authorList>
    </citation>
    <scope>NUCLEOTIDE SEQUENCE [LARGE SCALE GENOMIC DNA]</scope>
</reference>
<keyword evidence="2" id="KW-0378">Hydrolase</keyword>
<dbReference type="Pfam" id="PF00293">
    <property type="entry name" value="NUDIX"/>
    <property type="match status" value="1"/>
</dbReference>
<gene>
    <name evidence="2" type="ORF">ACD_80C00151G0007</name>
</gene>
<dbReference type="InterPro" id="IPR000086">
    <property type="entry name" value="NUDIX_hydrolase_dom"/>
</dbReference>
<accession>K1XI49</accession>
<dbReference type="GO" id="GO:0016787">
    <property type="term" value="F:hydrolase activity"/>
    <property type="evidence" value="ECO:0007669"/>
    <property type="project" value="UniProtKB-KW"/>
</dbReference>
<proteinExistence type="predicted"/>